<keyword evidence="5 7" id="KW-0443">Lipid metabolism</keyword>
<evidence type="ECO:0000256" key="5">
    <source>
        <dbReference type="ARBA" id="ARBA00023098"/>
    </source>
</evidence>
<keyword evidence="6 7" id="KW-0046">Antibiotic resistance</keyword>
<dbReference type="CDD" id="cd10939">
    <property type="entry name" value="CE4_ArnD"/>
    <property type="match status" value="1"/>
</dbReference>
<keyword evidence="4 7" id="KW-0448">Lipopolysaccharide biosynthesis</keyword>
<dbReference type="SUPFAM" id="SSF88713">
    <property type="entry name" value="Glycoside hydrolase/deacetylase"/>
    <property type="match status" value="1"/>
</dbReference>
<dbReference type="EMBL" id="PQLX01000001">
    <property type="protein sequence ID" value="POU68366.1"/>
    <property type="molecule type" value="Genomic_DNA"/>
</dbReference>
<comment type="function">
    <text evidence="7">Catalyzes the deformylation of 4-deoxy-4-formamido-L-arabinose-phosphoundecaprenol to 4-amino-4-deoxy-L-arabinose-phosphoundecaprenol. The modified arabinose is attached to lipid A and is required for resistance to polymyxin and cationic antimicrobial peptides.</text>
</comment>
<keyword evidence="2 7" id="KW-0441">Lipid A biosynthesis</keyword>
<keyword evidence="3 7" id="KW-0378">Hydrolase</keyword>
<dbReference type="InterPro" id="IPR050248">
    <property type="entry name" value="Polysacc_deacetylase_ArnD"/>
</dbReference>
<accession>A0A2S4S3E0</accession>
<dbReference type="GO" id="GO:0036108">
    <property type="term" value="P:4-amino-4-deoxy-alpha-L-arabinopyranosyl undecaprenyl phosphate biosynthetic process"/>
    <property type="evidence" value="ECO:0007669"/>
    <property type="project" value="UniProtKB-UniRule"/>
</dbReference>
<dbReference type="PROSITE" id="PS51677">
    <property type="entry name" value="NODB"/>
    <property type="match status" value="1"/>
</dbReference>
<evidence type="ECO:0000313" key="10">
    <source>
        <dbReference type="Proteomes" id="UP000237003"/>
    </source>
</evidence>
<sequence length="300" mass="33563">MTKVGLRIDVDTFRGTREGVPRLLATLSRYNIRASFFFSVGPDNMGRHLWRLVKPQFLWKMLRSNAASLYGWDILLAGTAWPGKEIGRANAEIIRAAARDHEVGLHAWDHHAWQSRSGHWSEQQLVDDISRGISALEAITGQPVTCSAVAGWRADQRVVLAKEKFNLRYNSDCRGISPFRPVFKANHAGTPQIPVTLPTWDEVVGREVQAGDFNSYILSRMLHDTGTPVYTIHAEVEGCAYHHDFEDLLRQAADKGMIFCPLGDLLPETPETLPIGQVVRGKIAGREGWLGCQQQVSITR</sequence>
<protein>
    <recommendedName>
        <fullName evidence="7">Probable 4-deoxy-4-formamido-L-arabinose-phosphoundecaprenol deformylase ArnD</fullName>
        <ecNumber evidence="7">3.5.1.n3</ecNumber>
    </recommendedName>
</protein>
<keyword evidence="1 7" id="KW-0444">Lipid biosynthesis</keyword>
<dbReference type="GO" id="GO:0016020">
    <property type="term" value="C:membrane"/>
    <property type="evidence" value="ECO:0007669"/>
    <property type="project" value="GOC"/>
</dbReference>
<dbReference type="GO" id="GO:0046677">
    <property type="term" value="P:response to antibiotic"/>
    <property type="evidence" value="ECO:0007669"/>
    <property type="project" value="UniProtKB-KW"/>
</dbReference>
<dbReference type="STRING" id="35703.AL524_10815"/>
<reference evidence="9 10" key="1">
    <citation type="submission" date="2018-01" db="EMBL/GenBank/DDBJ databases">
        <title>Complete genome sequences of 14 Citrobacter spp. isolated from plant in Canada.</title>
        <authorList>
            <person name="Bhandare S.G."/>
            <person name="Colavecchio A."/>
            <person name="Jeukens J."/>
            <person name="Emond-Rheault J.-G."/>
            <person name="Freschi L."/>
            <person name="Hamel J."/>
            <person name="Kukavica-Ibrulj I."/>
            <person name="Levesque R."/>
            <person name="Goodridge L."/>
        </authorList>
    </citation>
    <scope>NUCLEOTIDE SEQUENCE [LARGE SCALE GENOMIC DNA]</scope>
    <source>
        <strain evidence="9 10">S1285</strain>
    </source>
</reference>
<dbReference type="Proteomes" id="UP000237003">
    <property type="component" value="Unassembled WGS sequence"/>
</dbReference>
<evidence type="ECO:0000256" key="3">
    <source>
        <dbReference type="ARBA" id="ARBA00022801"/>
    </source>
</evidence>
<dbReference type="EC" id="3.5.1.n3" evidence="7"/>
<dbReference type="GO" id="GO:0016811">
    <property type="term" value="F:hydrolase activity, acting on carbon-nitrogen (but not peptide) bonds, in linear amides"/>
    <property type="evidence" value="ECO:0007669"/>
    <property type="project" value="UniProtKB-UniRule"/>
</dbReference>
<comment type="catalytic activity">
    <reaction evidence="7">
        <text>4-deoxy-4-formamido-alpha-L-arabinopyranosyl di-trans,octa-cis-undecaprenyl phosphate + H2O = 4-amino-4-deoxy-alpha-L-arabinopyranosyl di-trans,octa-cis-undecaprenyl phosphate + formate</text>
        <dbReference type="Rhea" id="RHEA:27734"/>
        <dbReference type="ChEBI" id="CHEBI:15377"/>
        <dbReference type="ChEBI" id="CHEBI:15740"/>
        <dbReference type="ChEBI" id="CHEBI:58909"/>
        <dbReference type="ChEBI" id="CHEBI:60463"/>
        <dbReference type="EC" id="3.5.1.n3"/>
    </reaction>
</comment>
<dbReference type="GO" id="GO:0009245">
    <property type="term" value="P:lipid A biosynthetic process"/>
    <property type="evidence" value="ECO:0007669"/>
    <property type="project" value="UniProtKB-UniRule"/>
</dbReference>
<dbReference type="OrthoDB" id="5589314at2"/>
<dbReference type="Pfam" id="PF01522">
    <property type="entry name" value="Polysacc_deac_1"/>
    <property type="match status" value="1"/>
</dbReference>
<evidence type="ECO:0000256" key="4">
    <source>
        <dbReference type="ARBA" id="ARBA00022985"/>
    </source>
</evidence>
<comment type="pathway">
    <text evidence="7">Glycolipid biosynthesis; 4-amino-4-deoxy-alpha-L-arabinose undecaprenyl phosphate biosynthesis; 4-amino-4-deoxy-alpha-L-arabinose undecaprenyl phosphate from UDP-4-deoxy-4-formamido-beta-L-arabinose and undecaprenyl phosphate: step 2/2.</text>
</comment>
<dbReference type="AlphaFoldDB" id="A0A2S4S3E0"/>
<evidence type="ECO:0000256" key="2">
    <source>
        <dbReference type="ARBA" id="ARBA00022556"/>
    </source>
</evidence>
<name>A0A2S4S3E0_CITAM</name>
<evidence type="ECO:0000256" key="6">
    <source>
        <dbReference type="ARBA" id="ARBA00023251"/>
    </source>
</evidence>
<proteinExistence type="inferred from homology"/>
<dbReference type="InterPro" id="IPR011330">
    <property type="entry name" value="Glyco_hydro/deAcase_b/a-brl"/>
</dbReference>
<evidence type="ECO:0000313" key="9">
    <source>
        <dbReference type="EMBL" id="POU68366.1"/>
    </source>
</evidence>
<dbReference type="UniPathway" id="UPA00030"/>
<evidence type="ECO:0000256" key="7">
    <source>
        <dbReference type="HAMAP-Rule" id="MF_01870"/>
    </source>
</evidence>
<gene>
    <name evidence="7" type="primary">arnD</name>
    <name evidence="9" type="ORF">C3430_04675</name>
</gene>
<dbReference type="UniPathway" id="UPA00036">
    <property type="reaction ID" value="UER00496"/>
</dbReference>
<evidence type="ECO:0000256" key="1">
    <source>
        <dbReference type="ARBA" id="ARBA00022516"/>
    </source>
</evidence>
<dbReference type="InterPro" id="IPR023557">
    <property type="entry name" value="ArnD"/>
</dbReference>
<organism evidence="9 10">
    <name type="scientific">Citrobacter amalonaticus</name>
    <dbReference type="NCBI Taxonomy" id="35703"/>
    <lineage>
        <taxon>Bacteria</taxon>
        <taxon>Pseudomonadati</taxon>
        <taxon>Pseudomonadota</taxon>
        <taxon>Gammaproteobacteria</taxon>
        <taxon>Enterobacterales</taxon>
        <taxon>Enterobacteriaceae</taxon>
        <taxon>Citrobacter</taxon>
    </lineage>
</organism>
<dbReference type="InterPro" id="IPR002509">
    <property type="entry name" value="NODB_dom"/>
</dbReference>
<evidence type="ECO:0000259" key="8">
    <source>
        <dbReference type="PROSITE" id="PS51677"/>
    </source>
</evidence>
<feature type="domain" description="NodB homology" evidence="8">
    <location>
        <begin position="2"/>
        <end position="260"/>
    </location>
</feature>
<dbReference type="HAMAP" id="MF_01870">
    <property type="entry name" value="ArnD"/>
    <property type="match status" value="1"/>
</dbReference>
<comment type="pathway">
    <text evidence="7">Bacterial outer membrane biogenesis; lipopolysaccharide biosynthesis.</text>
</comment>
<dbReference type="PANTHER" id="PTHR10587:SF137">
    <property type="entry name" value="4-DEOXY-4-FORMAMIDO-L-ARABINOSE-PHOSPHOUNDECAPRENOL DEFORMYLASE ARND-RELATED"/>
    <property type="match status" value="1"/>
</dbReference>
<dbReference type="Gene3D" id="3.20.20.370">
    <property type="entry name" value="Glycoside hydrolase/deacetylase"/>
    <property type="match status" value="1"/>
</dbReference>
<comment type="similarity">
    <text evidence="7">Belongs to the polysaccharide deacetylase family. ArnD deformylase subfamily.</text>
</comment>
<dbReference type="NCBIfam" id="NF011923">
    <property type="entry name" value="PRK15394.1"/>
    <property type="match status" value="1"/>
</dbReference>
<dbReference type="GO" id="GO:0009103">
    <property type="term" value="P:lipopolysaccharide biosynthetic process"/>
    <property type="evidence" value="ECO:0007669"/>
    <property type="project" value="UniProtKB-UniRule"/>
</dbReference>
<dbReference type="RefSeq" id="WP_103775279.1">
    <property type="nucleotide sequence ID" value="NZ_PQLX01000001.1"/>
</dbReference>
<comment type="caution">
    <text evidence="9">The sequence shown here is derived from an EMBL/GenBank/DDBJ whole genome shotgun (WGS) entry which is preliminary data.</text>
</comment>
<dbReference type="PANTHER" id="PTHR10587">
    <property type="entry name" value="GLYCOSYL TRANSFERASE-RELATED"/>
    <property type="match status" value="1"/>
</dbReference>